<organism evidence="2 3">
    <name type="scientific">Fonsecaea nubica</name>
    <dbReference type="NCBI Taxonomy" id="856822"/>
    <lineage>
        <taxon>Eukaryota</taxon>
        <taxon>Fungi</taxon>
        <taxon>Dikarya</taxon>
        <taxon>Ascomycota</taxon>
        <taxon>Pezizomycotina</taxon>
        <taxon>Eurotiomycetes</taxon>
        <taxon>Chaetothyriomycetidae</taxon>
        <taxon>Chaetothyriales</taxon>
        <taxon>Herpotrichiellaceae</taxon>
        <taxon>Fonsecaea</taxon>
    </lineage>
</organism>
<keyword evidence="3" id="KW-1185">Reference proteome</keyword>
<reference evidence="2 3" key="1">
    <citation type="submission" date="2016-03" db="EMBL/GenBank/DDBJ databases">
        <title>The draft genome sequence of Fonsecaea nubica causative agent of cutaneous subcutaneous infection in human host.</title>
        <authorList>
            <person name="Costa F."/>
            <person name="Sybren D.H."/>
            <person name="Raittz R.T."/>
            <person name="Weiss V.A."/>
            <person name="Leao A.C."/>
            <person name="Gomes R."/>
            <person name="De Souza E.M."/>
            <person name="Pedrosa F.O."/>
            <person name="Steffens M.B."/>
            <person name="Bombassaro A."/>
            <person name="Tadra-Sfeir M.Z."/>
            <person name="Moreno L.F."/>
            <person name="Najafzadeh M.J."/>
            <person name="Felipe M.S."/>
            <person name="Teixeira M."/>
            <person name="Sun J."/>
            <person name="Xi L."/>
            <person name="Castro M.A."/>
            <person name="Vicente V.A."/>
        </authorList>
    </citation>
    <scope>NUCLEOTIDE SEQUENCE [LARGE SCALE GENOMIC DNA]</scope>
    <source>
        <strain evidence="2 3">CBS 269.64</strain>
    </source>
</reference>
<dbReference type="GeneID" id="34595055"/>
<accession>A0A178BQY1</accession>
<dbReference type="EMBL" id="LVCJ01000182">
    <property type="protein sequence ID" value="OAL19053.1"/>
    <property type="molecule type" value="Genomic_DNA"/>
</dbReference>
<evidence type="ECO:0000313" key="2">
    <source>
        <dbReference type="EMBL" id="OAL19053.1"/>
    </source>
</evidence>
<proteinExistence type="predicted"/>
<evidence type="ECO:0000256" key="1">
    <source>
        <dbReference type="SAM" id="MobiDB-lite"/>
    </source>
</evidence>
<gene>
    <name evidence="2" type="ORF">AYO20_11681</name>
</gene>
<name>A0A178BQY1_9EURO</name>
<sequence>MSRNPRALQPKPPTILPNPTSMSTVGRGNQYRAPNAGTIDNQPVLTVKHPDNIREVSIEDAIATVKYRQIGDIRDFIAQRVYDLTKNLPNAKEAFRKCPRLLGGKRAFNTRRDRRAEIRNKLLSDYSRPSDMKVFNHKCKEKDVPTPKGGFTKLPV</sequence>
<dbReference type="RefSeq" id="XP_022494122.1">
    <property type="nucleotide sequence ID" value="XM_022649902.1"/>
</dbReference>
<dbReference type="Proteomes" id="UP000185904">
    <property type="component" value="Unassembled WGS sequence"/>
</dbReference>
<dbReference type="AlphaFoldDB" id="A0A178BQY1"/>
<evidence type="ECO:0000313" key="3">
    <source>
        <dbReference type="Proteomes" id="UP000185904"/>
    </source>
</evidence>
<feature type="region of interest" description="Disordered" evidence="1">
    <location>
        <begin position="1"/>
        <end position="24"/>
    </location>
</feature>
<comment type="caution">
    <text evidence="2">The sequence shown here is derived from an EMBL/GenBank/DDBJ whole genome shotgun (WGS) entry which is preliminary data.</text>
</comment>
<protein>
    <submittedName>
        <fullName evidence="2">Uncharacterized protein</fullName>
    </submittedName>
</protein>